<dbReference type="Proteomes" id="UP000601223">
    <property type="component" value="Unassembled WGS sequence"/>
</dbReference>
<dbReference type="AlphaFoldDB" id="A0A8J3NMW6"/>
<dbReference type="RefSeq" id="WP_203755364.1">
    <property type="nucleotide sequence ID" value="NZ_BONF01000047.1"/>
</dbReference>
<evidence type="ECO:0000313" key="2">
    <source>
        <dbReference type="EMBL" id="GIF85453.1"/>
    </source>
</evidence>
<dbReference type="Pfam" id="PF13649">
    <property type="entry name" value="Methyltransf_25"/>
    <property type="match status" value="1"/>
</dbReference>
<evidence type="ECO:0000313" key="3">
    <source>
        <dbReference type="Proteomes" id="UP000601223"/>
    </source>
</evidence>
<protein>
    <recommendedName>
        <fullName evidence="1">Methyltransferase domain-containing protein</fullName>
    </recommendedName>
</protein>
<proteinExistence type="predicted"/>
<evidence type="ECO:0000259" key="1">
    <source>
        <dbReference type="Pfam" id="PF13649"/>
    </source>
</evidence>
<dbReference type="InterPro" id="IPR029063">
    <property type="entry name" value="SAM-dependent_MTases_sf"/>
</dbReference>
<name>A0A8J3NMW6_9ACTN</name>
<organism evidence="2 3">
    <name type="scientific">Catellatospora bangladeshensis</name>
    <dbReference type="NCBI Taxonomy" id="310355"/>
    <lineage>
        <taxon>Bacteria</taxon>
        <taxon>Bacillati</taxon>
        <taxon>Actinomycetota</taxon>
        <taxon>Actinomycetes</taxon>
        <taxon>Micromonosporales</taxon>
        <taxon>Micromonosporaceae</taxon>
        <taxon>Catellatospora</taxon>
    </lineage>
</organism>
<dbReference type="Gene3D" id="3.40.50.150">
    <property type="entry name" value="Vaccinia Virus protein VP39"/>
    <property type="match status" value="1"/>
</dbReference>
<dbReference type="SUPFAM" id="SSF53335">
    <property type="entry name" value="S-adenosyl-L-methionine-dependent methyltransferases"/>
    <property type="match status" value="1"/>
</dbReference>
<keyword evidence="3" id="KW-1185">Reference proteome</keyword>
<sequence>MGQAYAVTAEFYDLLQAAEQLGVTERLLDRWLGQPEVGVLDVGAGTGLATARLAARCAVLVHAVEPAAGMRAVLLSRLAGQPDLLARVRVHARGVQELGLRRVADFGWCLNTMAGLAADERAGALAALAGALVPGARLVVQRPPSEAADARRDLPSWRLGGDLYTGEVTTVRTGPRGVRWRFDYRVSRDGALVREASEVFDGHLASEPEFDAELAAAGFAVVAADTPDIVVARRS</sequence>
<feature type="domain" description="Methyltransferase" evidence="1">
    <location>
        <begin position="39"/>
        <end position="135"/>
    </location>
</feature>
<dbReference type="InterPro" id="IPR041698">
    <property type="entry name" value="Methyltransf_25"/>
</dbReference>
<dbReference type="EMBL" id="BONF01000047">
    <property type="protein sequence ID" value="GIF85453.1"/>
    <property type="molecule type" value="Genomic_DNA"/>
</dbReference>
<reference evidence="2 3" key="1">
    <citation type="submission" date="2021-01" db="EMBL/GenBank/DDBJ databases">
        <title>Whole genome shotgun sequence of Catellatospora bangladeshensis NBRC 107357.</title>
        <authorList>
            <person name="Komaki H."/>
            <person name="Tamura T."/>
        </authorList>
    </citation>
    <scope>NUCLEOTIDE SEQUENCE [LARGE SCALE GENOMIC DNA]</scope>
    <source>
        <strain evidence="2 3">NBRC 107357</strain>
    </source>
</reference>
<dbReference type="CDD" id="cd02440">
    <property type="entry name" value="AdoMet_MTases"/>
    <property type="match status" value="1"/>
</dbReference>
<gene>
    <name evidence="2" type="ORF">Cba03nite_68020</name>
</gene>
<comment type="caution">
    <text evidence="2">The sequence shown here is derived from an EMBL/GenBank/DDBJ whole genome shotgun (WGS) entry which is preliminary data.</text>
</comment>
<accession>A0A8J3NMW6</accession>